<evidence type="ECO:0000313" key="1">
    <source>
        <dbReference type="EMBL" id="PKV99343.1"/>
    </source>
</evidence>
<keyword evidence="2" id="KW-1185">Reference proteome</keyword>
<accession>A0A2N3WZM1</accession>
<comment type="caution">
    <text evidence="1">The sequence shown here is derived from an EMBL/GenBank/DDBJ whole genome shotgun (WGS) entry which is preliminary data.</text>
</comment>
<dbReference type="EMBL" id="PJMW01000001">
    <property type="protein sequence ID" value="PKV99343.1"/>
    <property type="molecule type" value="Genomic_DNA"/>
</dbReference>
<name>A0A2N3WZM1_9NOCA</name>
<proteinExistence type="predicted"/>
<dbReference type="Proteomes" id="UP000233766">
    <property type="component" value="Unassembled WGS sequence"/>
</dbReference>
<reference evidence="1 2" key="1">
    <citation type="submission" date="2017-12" db="EMBL/GenBank/DDBJ databases">
        <title>Sequencing the genomes of 1000 Actinobacteria strains.</title>
        <authorList>
            <person name="Klenk H.-P."/>
        </authorList>
    </citation>
    <scope>NUCLEOTIDE SEQUENCE [LARGE SCALE GENOMIC DNA]</scope>
    <source>
        <strain evidence="1 2">DSM 44489</strain>
    </source>
</reference>
<evidence type="ECO:0000313" key="2">
    <source>
        <dbReference type="Proteomes" id="UP000233766"/>
    </source>
</evidence>
<dbReference type="AlphaFoldDB" id="A0A2N3WZM1"/>
<organism evidence="1 2">
    <name type="scientific">Nocardia fluminea</name>
    <dbReference type="NCBI Taxonomy" id="134984"/>
    <lineage>
        <taxon>Bacteria</taxon>
        <taxon>Bacillati</taxon>
        <taxon>Actinomycetota</taxon>
        <taxon>Actinomycetes</taxon>
        <taxon>Mycobacteriales</taxon>
        <taxon>Nocardiaceae</taxon>
        <taxon>Nocardia</taxon>
    </lineage>
</organism>
<protein>
    <submittedName>
        <fullName evidence="1">Uncharacterized protein</fullName>
    </submittedName>
</protein>
<gene>
    <name evidence="1" type="ORF">ATK86_1391</name>
</gene>
<sequence length="69" mass="8148">MADLGWTVWLGVRSRWTWVDWVWLGVRSRWTWVDWVWLGVRSRWTWGATDGLTGCVVMAERGPTVWLGV</sequence>